<dbReference type="SUPFAM" id="SSF54106">
    <property type="entry name" value="LysM domain"/>
    <property type="match status" value="1"/>
</dbReference>
<name>A0ABS1N691_9ACTN</name>
<dbReference type="Gene3D" id="3.10.350.10">
    <property type="entry name" value="LysM domain"/>
    <property type="match status" value="1"/>
</dbReference>
<sequence>MAVRGSHRRPAAPSRVSPLRAALTAGSVGIVLPILGTGVAAAAPVDTWDRVAKCESGGNWRINTGNGYYGGLQFTQHTWAAYGGTAYAPRADLATKGQQITVAEAVLSAQGPGAWPVCSVRGRLTRSGPPAAVANRGGSRSAEPPSGHQPERPAAPHHPPSAAASGKGSATSSGKPPGKGSGKPRAERPAKRPATSGSYAVVRGDTLSGIARRSSVSGGWRALYQANRATIGANPDLIRPGQRLALPSAPRRAHHTAAPRRAASAASRHTAVRKSATNRHVAPVSAPVSAAYGTRGGRWASGRHTGVDFAVPVGTAVHAAAGGKVVAAGWGGAFGYQVVIRHTAGLYTHYAHLSAVNVRAGQTVEAGRRIARSGSTGNTTGPHLHFEVRTGPGYGSDVDPLAYLRAHGIHR</sequence>
<feature type="compositionally biased region" description="Low complexity" evidence="3">
    <location>
        <begin position="259"/>
        <end position="269"/>
    </location>
</feature>
<dbReference type="InterPro" id="IPR016047">
    <property type="entry name" value="M23ase_b-sheet_dom"/>
</dbReference>
<keyword evidence="6" id="KW-1185">Reference proteome</keyword>
<comment type="similarity">
    <text evidence="1">Belongs to the transglycosylase family. Rpf subfamily.</text>
</comment>
<dbReference type="Gene3D" id="1.10.530.10">
    <property type="match status" value="1"/>
</dbReference>
<dbReference type="Gene3D" id="2.70.70.10">
    <property type="entry name" value="Glucose Permease (Domain IIA)"/>
    <property type="match status" value="1"/>
</dbReference>
<dbReference type="PANTHER" id="PTHR21666:SF270">
    <property type="entry name" value="MUREIN HYDROLASE ACTIVATOR ENVC"/>
    <property type="match status" value="1"/>
</dbReference>
<dbReference type="SUPFAM" id="SSF51261">
    <property type="entry name" value="Duplicated hybrid motif"/>
    <property type="match status" value="1"/>
</dbReference>
<evidence type="ECO:0000256" key="2">
    <source>
        <dbReference type="ARBA" id="ARBA00022801"/>
    </source>
</evidence>
<feature type="region of interest" description="Disordered" evidence="3">
    <location>
        <begin position="120"/>
        <end position="200"/>
    </location>
</feature>
<feature type="domain" description="LysM" evidence="4">
    <location>
        <begin position="197"/>
        <end position="246"/>
    </location>
</feature>
<dbReference type="Pfam" id="PF06737">
    <property type="entry name" value="Transglycosylas"/>
    <property type="match status" value="1"/>
</dbReference>
<evidence type="ECO:0000313" key="5">
    <source>
        <dbReference type="EMBL" id="MBL1095597.1"/>
    </source>
</evidence>
<comment type="caution">
    <text evidence="5">The sequence shown here is derived from an EMBL/GenBank/DDBJ whole genome shotgun (WGS) entry which is preliminary data.</text>
</comment>
<dbReference type="Pfam" id="PF01476">
    <property type="entry name" value="LysM"/>
    <property type="match status" value="1"/>
</dbReference>
<protein>
    <submittedName>
        <fullName evidence="5">Transglycosylase family protein</fullName>
    </submittedName>
</protein>
<dbReference type="CDD" id="cd12797">
    <property type="entry name" value="M23_peptidase"/>
    <property type="match status" value="1"/>
</dbReference>
<dbReference type="PANTHER" id="PTHR21666">
    <property type="entry name" value="PEPTIDASE-RELATED"/>
    <property type="match status" value="1"/>
</dbReference>
<gene>
    <name evidence="5" type="ORF">JK363_02665</name>
</gene>
<feature type="compositionally biased region" description="Low complexity" evidence="3">
    <location>
        <begin position="160"/>
        <end position="178"/>
    </location>
</feature>
<dbReference type="InterPro" id="IPR036779">
    <property type="entry name" value="LysM_dom_sf"/>
</dbReference>
<reference evidence="5 6" key="1">
    <citation type="submission" date="2021-01" db="EMBL/GenBank/DDBJ databases">
        <title>WGS of actinomycetes isolated from Thailand.</title>
        <authorList>
            <person name="Thawai C."/>
        </authorList>
    </citation>
    <scope>NUCLEOTIDE SEQUENCE [LARGE SCALE GENOMIC DNA]</scope>
    <source>
        <strain evidence="5 6">CA1R205</strain>
    </source>
</reference>
<dbReference type="InterPro" id="IPR050570">
    <property type="entry name" value="Cell_wall_metabolism_enzyme"/>
</dbReference>
<dbReference type="RefSeq" id="WP_201871071.1">
    <property type="nucleotide sequence ID" value="NZ_JAERRF010000002.1"/>
</dbReference>
<evidence type="ECO:0000256" key="1">
    <source>
        <dbReference type="ARBA" id="ARBA00010830"/>
    </source>
</evidence>
<evidence type="ECO:0000256" key="3">
    <source>
        <dbReference type="SAM" id="MobiDB-lite"/>
    </source>
</evidence>
<dbReference type="InterPro" id="IPR018392">
    <property type="entry name" value="LysM"/>
</dbReference>
<evidence type="ECO:0000259" key="4">
    <source>
        <dbReference type="PROSITE" id="PS51782"/>
    </source>
</evidence>
<dbReference type="InterPro" id="IPR010618">
    <property type="entry name" value="RPF"/>
</dbReference>
<dbReference type="Proteomes" id="UP000634229">
    <property type="component" value="Unassembled WGS sequence"/>
</dbReference>
<feature type="region of interest" description="Disordered" evidence="3">
    <location>
        <begin position="250"/>
        <end position="280"/>
    </location>
</feature>
<dbReference type="SUPFAM" id="SSF53955">
    <property type="entry name" value="Lysozyme-like"/>
    <property type="match status" value="1"/>
</dbReference>
<organism evidence="5 6">
    <name type="scientific">Streptomyces coffeae</name>
    <dbReference type="NCBI Taxonomy" id="621382"/>
    <lineage>
        <taxon>Bacteria</taxon>
        <taxon>Bacillati</taxon>
        <taxon>Actinomycetota</taxon>
        <taxon>Actinomycetes</taxon>
        <taxon>Kitasatosporales</taxon>
        <taxon>Streptomycetaceae</taxon>
        <taxon>Streptomyces</taxon>
    </lineage>
</organism>
<dbReference type="InterPro" id="IPR023346">
    <property type="entry name" value="Lysozyme-like_dom_sf"/>
</dbReference>
<accession>A0ABS1N691</accession>
<dbReference type="EMBL" id="JAERRF010000002">
    <property type="protein sequence ID" value="MBL1095597.1"/>
    <property type="molecule type" value="Genomic_DNA"/>
</dbReference>
<dbReference type="PROSITE" id="PS51782">
    <property type="entry name" value="LYSM"/>
    <property type="match status" value="1"/>
</dbReference>
<dbReference type="SMART" id="SM00257">
    <property type="entry name" value="LysM"/>
    <property type="match status" value="1"/>
</dbReference>
<dbReference type="CDD" id="cd13925">
    <property type="entry name" value="RPF"/>
    <property type="match status" value="1"/>
</dbReference>
<dbReference type="InterPro" id="IPR011055">
    <property type="entry name" value="Dup_hybrid_motif"/>
</dbReference>
<proteinExistence type="inferred from homology"/>
<keyword evidence="2" id="KW-0378">Hydrolase</keyword>
<dbReference type="CDD" id="cd00118">
    <property type="entry name" value="LysM"/>
    <property type="match status" value="1"/>
</dbReference>
<evidence type="ECO:0000313" key="6">
    <source>
        <dbReference type="Proteomes" id="UP000634229"/>
    </source>
</evidence>
<dbReference type="Pfam" id="PF01551">
    <property type="entry name" value="Peptidase_M23"/>
    <property type="match status" value="1"/>
</dbReference>